<accession>I0IF24</accession>
<dbReference type="InterPro" id="IPR013216">
    <property type="entry name" value="Methyltransf_11"/>
</dbReference>
<evidence type="ECO:0000313" key="3">
    <source>
        <dbReference type="Proteomes" id="UP000007881"/>
    </source>
</evidence>
<keyword evidence="3" id="KW-1185">Reference proteome</keyword>
<dbReference type="EMBL" id="AP012338">
    <property type="protein sequence ID" value="BAM03862.1"/>
    <property type="molecule type" value="Genomic_DNA"/>
</dbReference>
<dbReference type="GO" id="GO:0008757">
    <property type="term" value="F:S-adenosylmethionine-dependent methyltransferase activity"/>
    <property type="evidence" value="ECO:0007669"/>
    <property type="project" value="InterPro"/>
</dbReference>
<dbReference type="CDD" id="cd02440">
    <property type="entry name" value="AdoMet_MTases"/>
    <property type="match status" value="1"/>
</dbReference>
<dbReference type="RefSeq" id="WP_014437080.1">
    <property type="nucleotide sequence ID" value="NC_017080.1"/>
</dbReference>
<dbReference type="OrthoDB" id="9772751at2"/>
<dbReference type="Pfam" id="PF08241">
    <property type="entry name" value="Methyltransf_11"/>
    <property type="match status" value="1"/>
</dbReference>
<gene>
    <name evidence="2" type="ordered locus">PSMK_17030</name>
</gene>
<feature type="domain" description="Methyltransferase type 11" evidence="1">
    <location>
        <begin position="68"/>
        <end position="181"/>
    </location>
</feature>
<dbReference type="eggNOG" id="COG2226">
    <property type="taxonomic scope" value="Bacteria"/>
</dbReference>
<evidence type="ECO:0000259" key="1">
    <source>
        <dbReference type="Pfam" id="PF08241"/>
    </source>
</evidence>
<name>I0IF24_PHYMF</name>
<dbReference type="NCBIfam" id="NF038099">
    <property type="entry name" value="AsSugarArsM"/>
    <property type="match status" value="1"/>
</dbReference>
<dbReference type="HOGENOM" id="CLU_859865_0_0_0"/>
<dbReference type="SUPFAM" id="SSF53335">
    <property type="entry name" value="S-adenosyl-L-methionine-dependent methyltransferases"/>
    <property type="match status" value="1"/>
</dbReference>
<dbReference type="AlphaFoldDB" id="I0IF24"/>
<organism evidence="2 3">
    <name type="scientific">Phycisphaera mikurensis (strain NBRC 102666 / KCTC 22515 / FYK2301M01)</name>
    <dbReference type="NCBI Taxonomy" id="1142394"/>
    <lineage>
        <taxon>Bacteria</taxon>
        <taxon>Pseudomonadati</taxon>
        <taxon>Planctomycetota</taxon>
        <taxon>Phycisphaerae</taxon>
        <taxon>Phycisphaerales</taxon>
        <taxon>Phycisphaeraceae</taxon>
        <taxon>Phycisphaera</taxon>
    </lineage>
</organism>
<sequence>MTATYHDTVLDVYRKAAEAPAESLCCVAMPPQHLPGLHIPSIMHEMNYGCGSTVHSADMRKGQKVAYVGVGGGIEALQLAYYTRSPGGVIAVDPVAEMREAARKNLDIAAETNDWFDPSFVDIRDGDALDLPLDDAEVHLAAQNCLFNIFKSSPDAAGGGDLEKAMAEMHRILKPAGVLVMSDPIAPRPIPQHLREDERLRAECLSGCLSYEDYVRSIVDAGFGQLEIRSRRPYRLLDAAGHGMEEDLLLETIEVAAYKTPVAEDGACVFTGRTALWSGEGERFDDGRGHVLQKGLPLPVCDKTAAALASTPGVTITDPTWHFAGGGCC</sequence>
<dbReference type="Gene3D" id="3.40.50.150">
    <property type="entry name" value="Vaccinia Virus protein VP39"/>
    <property type="match status" value="1"/>
</dbReference>
<dbReference type="PATRIC" id="fig|1142394.8.peg.1751"/>
<dbReference type="KEGG" id="phm:PSMK_17030"/>
<evidence type="ECO:0000313" key="2">
    <source>
        <dbReference type="EMBL" id="BAM03862.1"/>
    </source>
</evidence>
<dbReference type="Proteomes" id="UP000007881">
    <property type="component" value="Chromosome"/>
</dbReference>
<dbReference type="InterPro" id="IPR029063">
    <property type="entry name" value="SAM-dependent_MTases_sf"/>
</dbReference>
<reference evidence="2 3" key="1">
    <citation type="submission" date="2012-02" db="EMBL/GenBank/DDBJ databases">
        <title>Complete genome sequence of Phycisphaera mikurensis NBRC 102666.</title>
        <authorList>
            <person name="Ankai A."/>
            <person name="Hosoyama A."/>
            <person name="Terui Y."/>
            <person name="Sekine M."/>
            <person name="Fukai R."/>
            <person name="Kato Y."/>
            <person name="Nakamura S."/>
            <person name="Yamada-Narita S."/>
            <person name="Kawakoshi A."/>
            <person name="Fukunaga Y."/>
            <person name="Yamazaki S."/>
            <person name="Fujita N."/>
        </authorList>
    </citation>
    <scope>NUCLEOTIDE SEQUENCE [LARGE SCALE GENOMIC DNA]</scope>
    <source>
        <strain evidence="3">NBRC 102666 / KCTC 22515 / FYK2301M01</strain>
    </source>
</reference>
<dbReference type="STRING" id="1142394.PSMK_17030"/>
<proteinExistence type="predicted"/>
<protein>
    <recommendedName>
        <fullName evidence="1">Methyltransferase type 11 domain-containing protein</fullName>
    </recommendedName>
</protein>